<evidence type="ECO:0000313" key="1">
    <source>
        <dbReference type="EMBL" id="KUK83305.1"/>
    </source>
</evidence>
<comment type="caution">
    <text evidence="1">The sequence shown here is derived from an EMBL/GenBank/DDBJ whole genome shotgun (WGS) entry which is preliminary data.</text>
</comment>
<dbReference type="AlphaFoldDB" id="A0A124FZ57"/>
<reference evidence="2" key="1">
    <citation type="journal article" date="2015" name="MBio">
        <title>Genome-Resolved Metagenomic Analysis Reveals Roles for Candidate Phyla and Other Microbial Community Members in Biogeochemical Transformations in Oil Reservoirs.</title>
        <authorList>
            <person name="Hu P."/>
            <person name="Tom L."/>
            <person name="Singh A."/>
            <person name="Thomas B.C."/>
            <person name="Baker B.J."/>
            <person name="Piceno Y.M."/>
            <person name="Andersen G.L."/>
            <person name="Banfield J.F."/>
        </authorList>
    </citation>
    <scope>NUCLEOTIDE SEQUENCE [LARGE SCALE GENOMIC DNA]</scope>
</reference>
<proteinExistence type="predicted"/>
<sequence>MKIKRYVVREMQEAVQLIKQDLGPEAIIVSSYKVPAKG</sequence>
<evidence type="ECO:0000313" key="2">
    <source>
        <dbReference type="Proteomes" id="UP000054705"/>
    </source>
</evidence>
<dbReference type="EMBL" id="LGGS01000037">
    <property type="protein sequence ID" value="KUK83305.1"/>
    <property type="molecule type" value="Genomic_DNA"/>
</dbReference>
<gene>
    <name evidence="1" type="ORF">XD97_0218</name>
</gene>
<keyword evidence="1" id="KW-0966">Cell projection</keyword>
<feature type="non-terminal residue" evidence="1">
    <location>
        <position position="38"/>
    </location>
</feature>
<keyword evidence="1" id="KW-0969">Cilium</keyword>
<organism evidence="1 2">
    <name type="scientific">Pelotomaculum thermopropionicum</name>
    <dbReference type="NCBI Taxonomy" id="110500"/>
    <lineage>
        <taxon>Bacteria</taxon>
        <taxon>Bacillati</taxon>
        <taxon>Bacillota</taxon>
        <taxon>Clostridia</taxon>
        <taxon>Eubacteriales</taxon>
        <taxon>Desulfotomaculaceae</taxon>
        <taxon>Pelotomaculum</taxon>
    </lineage>
</organism>
<name>A0A124FZ57_9FIRM</name>
<accession>A0A124FZ57</accession>
<protein>
    <submittedName>
        <fullName evidence="1">Flagellar biosynthesis regulator FlhF</fullName>
    </submittedName>
</protein>
<dbReference type="Proteomes" id="UP000054705">
    <property type="component" value="Unassembled WGS sequence"/>
</dbReference>
<keyword evidence="1" id="KW-0282">Flagellum</keyword>